<dbReference type="InterPro" id="IPR006059">
    <property type="entry name" value="SBP"/>
</dbReference>
<dbReference type="Pfam" id="PF01547">
    <property type="entry name" value="SBP_bac_1"/>
    <property type="match status" value="1"/>
</dbReference>
<accession>A0ABT9XUN1</accession>
<dbReference type="SUPFAM" id="SSF53850">
    <property type="entry name" value="Periplasmic binding protein-like II"/>
    <property type="match status" value="1"/>
</dbReference>
<dbReference type="RefSeq" id="WP_307407983.1">
    <property type="nucleotide sequence ID" value="NZ_JAUSTW010000003.1"/>
</dbReference>
<reference evidence="1 2" key="1">
    <citation type="submission" date="2023-07" db="EMBL/GenBank/DDBJ databases">
        <title>Genomic Encyclopedia of Type Strains, Phase IV (KMG-IV): sequencing the most valuable type-strain genomes for metagenomic binning, comparative biology and taxonomic classification.</title>
        <authorList>
            <person name="Goeker M."/>
        </authorList>
    </citation>
    <scope>NUCLEOTIDE SEQUENCE [LARGE SCALE GENOMIC DNA]</scope>
    <source>
        <strain evidence="1 2">DSM 27594</strain>
    </source>
</reference>
<dbReference type="PANTHER" id="PTHR43649:SF11">
    <property type="entry name" value="ABC TRANSPORTER SUBSTRATE-BINDING PROTEIN YESO-RELATED"/>
    <property type="match status" value="1"/>
</dbReference>
<sequence length="463" mass="51500">MKKMVPAVLLSTVLGVGLLSGCGNQDKGANANANAKANEVVVIKAQTAGAEKTRVDNLVKAAAQLNAELKKEGKNTTVQVETNDFQGSWDDYAKQFMLSFKAKKEADIYATGHDNIGWLADGHYIQPLDDVKKDKAYSDVFPTLWKSVTYKNHTYGIPQDTEVRPVFYNKDVLKQLGWSDDQINSLPEKVKKGEFTLDDMTKLAEEAKAKGFVQYGVIHRPVDGPDFQEMAYDFGAKLYDAKENKLVLDKKAVAKQLNYFYDLAQKKLIPDNLTSMDWPSIHKTVVNGKSLFFYGGIWNVFNWSQDNFHDKLGKVDAKWVNDHFGMMLIPAADKGGKAVTLSHPFVYTISSQSKHPELAKRLVELVADPKLQAAHDVSTTHLPVTKKASEEPTFKNDITLGKTTYMLDYTTFLPNAQGFPTYSKVIFSAIQAVELGKKTPEAALKDAETELKSSLGDKLKVIE</sequence>
<evidence type="ECO:0000313" key="2">
    <source>
        <dbReference type="Proteomes" id="UP001224122"/>
    </source>
</evidence>
<gene>
    <name evidence="1" type="ORF">J2S10_002420</name>
</gene>
<dbReference type="Proteomes" id="UP001224122">
    <property type="component" value="Unassembled WGS sequence"/>
</dbReference>
<proteinExistence type="predicted"/>
<dbReference type="EMBL" id="JAUSTW010000003">
    <property type="protein sequence ID" value="MDQ0199262.1"/>
    <property type="molecule type" value="Genomic_DNA"/>
</dbReference>
<dbReference type="PANTHER" id="PTHR43649">
    <property type="entry name" value="ARABINOSE-BINDING PROTEIN-RELATED"/>
    <property type="match status" value="1"/>
</dbReference>
<dbReference type="PROSITE" id="PS51257">
    <property type="entry name" value="PROKAR_LIPOPROTEIN"/>
    <property type="match status" value="1"/>
</dbReference>
<keyword evidence="2" id="KW-1185">Reference proteome</keyword>
<dbReference type="Gene3D" id="3.40.190.10">
    <property type="entry name" value="Periplasmic binding protein-like II"/>
    <property type="match status" value="1"/>
</dbReference>
<name>A0ABT9XUN1_9BACI</name>
<organism evidence="1 2">
    <name type="scientific">Neobacillus ginsengisoli</name>
    <dbReference type="NCBI Taxonomy" id="904295"/>
    <lineage>
        <taxon>Bacteria</taxon>
        <taxon>Bacillati</taxon>
        <taxon>Bacillota</taxon>
        <taxon>Bacilli</taxon>
        <taxon>Bacillales</taxon>
        <taxon>Bacillaceae</taxon>
        <taxon>Neobacillus</taxon>
    </lineage>
</organism>
<dbReference type="InterPro" id="IPR050490">
    <property type="entry name" value="Bact_solute-bd_prot1"/>
</dbReference>
<protein>
    <submittedName>
        <fullName evidence="1">Inositol-phosphate transport system substrate-binding protein</fullName>
    </submittedName>
</protein>
<comment type="caution">
    <text evidence="1">The sequence shown here is derived from an EMBL/GenBank/DDBJ whole genome shotgun (WGS) entry which is preliminary data.</text>
</comment>
<evidence type="ECO:0000313" key="1">
    <source>
        <dbReference type="EMBL" id="MDQ0199262.1"/>
    </source>
</evidence>